<evidence type="ECO:0000256" key="6">
    <source>
        <dbReference type="RuleBase" id="RU000416"/>
    </source>
</evidence>
<keyword evidence="4" id="KW-0680">Restriction system</keyword>
<comment type="catalytic activity">
    <reaction evidence="7">
        <text>a 2'-deoxycytidine in DNA + S-adenosyl-L-methionine = a 5-methyl-2'-deoxycytidine in DNA + S-adenosyl-L-homocysteine + H(+)</text>
        <dbReference type="Rhea" id="RHEA:13681"/>
        <dbReference type="Rhea" id="RHEA-COMP:11369"/>
        <dbReference type="Rhea" id="RHEA-COMP:11370"/>
        <dbReference type="ChEBI" id="CHEBI:15378"/>
        <dbReference type="ChEBI" id="CHEBI:57856"/>
        <dbReference type="ChEBI" id="CHEBI:59789"/>
        <dbReference type="ChEBI" id="CHEBI:85452"/>
        <dbReference type="ChEBI" id="CHEBI:85454"/>
        <dbReference type="EC" id="2.1.1.37"/>
    </reaction>
</comment>
<dbReference type="PANTHER" id="PTHR46098:SF1">
    <property type="entry name" value="TRNA (CYTOSINE(38)-C(5))-METHYLTRANSFERASE"/>
    <property type="match status" value="1"/>
</dbReference>
<dbReference type="GO" id="GO:0032259">
    <property type="term" value="P:methylation"/>
    <property type="evidence" value="ECO:0007669"/>
    <property type="project" value="UniProtKB-KW"/>
</dbReference>
<dbReference type="GO" id="GO:0003886">
    <property type="term" value="F:DNA (cytosine-5-)-methyltransferase activity"/>
    <property type="evidence" value="ECO:0007669"/>
    <property type="project" value="UniProtKB-EC"/>
</dbReference>
<dbReference type="PROSITE" id="PS00095">
    <property type="entry name" value="C5_MTASE_2"/>
    <property type="match status" value="1"/>
</dbReference>
<evidence type="ECO:0000256" key="7">
    <source>
        <dbReference type="RuleBase" id="RU000417"/>
    </source>
</evidence>
<dbReference type="InterPro" id="IPR029063">
    <property type="entry name" value="SAM-dependent_MTases_sf"/>
</dbReference>
<feature type="active site" evidence="5">
    <location>
        <position position="140"/>
    </location>
</feature>
<dbReference type="NCBIfam" id="TIGR00675">
    <property type="entry name" value="dcm"/>
    <property type="match status" value="1"/>
</dbReference>
<dbReference type="PRINTS" id="PR00105">
    <property type="entry name" value="C5METTRFRASE"/>
</dbReference>
<dbReference type="PROSITE" id="PS51679">
    <property type="entry name" value="SAM_MT_C5"/>
    <property type="match status" value="1"/>
</dbReference>
<evidence type="ECO:0000313" key="8">
    <source>
        <dbReference type="EMBL" id="PPV17772.1"/>
    </source>
</evidence>
<proteinExistence type="inferred from homology"/>
<dbReference type="Gene3D" id="3.90.120.10">
    <property type="entry name" value="DNA Methylase, subunit A, domain 2"/>
    <property type="match status" value="1"/>
</dbReference>
<comment type="caution">
    <text evidence="8">The sequence shown here is derived from an EMBL/GenBank/DDBJ whole genome shotgun (WGS) entry which is preliminary data.</text>
</comment>
<organism evidence="8 9">
    <name type="scientific">Clostridium butyricum</name>
    <dbReference type="NCBI Taxonomy" id="1492"/>
    <lineage>
        <taxon>Bacteria</taxon>
        <taxon>Bacillati</taxon>
        <taxon>Bacillota</taxon>
        <taxon>Clostridia</taxon>
        <taxon>Eubacteriales</taxon>
        <taxon>Clostridiaceae</taxon>
        <taxon>Clostridium</taxon>
    </lineage>
</organism>
<sequence>MMSCVYKVGSLFAGVGGVCLGFQNAHVENKKFKLVWANEMDEYACETYRNNFSHKLIQGDINKVLEPENIKTELEEYIRELNDVYECRTAVNGGVEYSEEYSKDEKKKIESLKSEYEYYSVKNEEILSEKLDILLGGFPCQAFSIAGERKGFEDDRGNLFLSIINLINKLQNKFGDDGINGVNGKPRILFLENVKNLKGHDGGRTYEVIKSELEKTGYTIKEHVLNTMDYSDLPQNRERIYIIGFLNQKDADKFNFFDDLKSYKKAKSKEDRVRDIKNIINYDASKEEYEKYYYTKAKYPGYFLTEDEYNEIPADKRKAERVNLDEQINEMYEFYQVRRGMYVRKNMSGVCPTLTANMGTGGHNVPLIKVKDGIRKITPEEAFRLQGFPIGDGYKLPSEYKEKKYAESHLYKQAGNAVSVPVIRLLAGEILKIL</sequence>
<dbReference type="PANTHER" id="PTHR46098">
    <property type="entry name" value="TRNA (CYTOSINE(38)-C(5))-METHYLTRANSFERASE"/>
    <property type="match status" value="1"/>
</dbReference>
<dbReference type="EC" id="2.1.1.37" evidence="7"/>
<dbReference type="InterPro" id="IPR018117">
    <property type="entry name" value="C5_DNA_meth_AS"/>
</dbReference>
<dbReference type="Gene3D" id="3.40.50.150">
    <property type="entry name" value="Vaccinia Virus protein VP39"/>
    <property type="match status" value="1"/>
</dbReference>
<dbReference type="AlphaFoldDB" id="A0A2S7FF63"/>
<dbReference type="SUPFAM" id="SSF53335">
    <property type="entry name" value="S-adenosyl-L-methionine-dependent methyltransferases"/>
    <property type="match status" value="1"/>
</dbReference>
<evidence type="ECO:0000256" key="4">
    <source>
        <dbReference type="ARBA" id="ARBA00022747"/>
    </source>
</evidence>
<dbReference type="Proteomes" id="UP000238081">
    <property type="component" value="Unassembled WGS sequence"/>
</dbReference>
<dbReference type="Pfam" id="PF00145">
    <property type="entry name" value="DNA_methylase"/>
    <property type="match status" value="2"/>
</dbReference>
<reference evidence="8 9" key="1">
    <citation type="submission" date="2016-01" db="EMBL/GenBank/DDBJ databases">
        <title>Characterization of the Clostridium difficile lineages that are prevalent in Hong Kong and China.</title>
        <authorList>
            <person name="Kwok J.S.-L."/>
            <person name="Lam W.-Y."/>
            <person name="Ip M."/>
            <person name="Chan T.-F."/>
            <person name="Hawkey P.M."/>
            <person name="Tsui S.K.-W."/>
        </authorList>
    </citation>
    <scope>NUCLEOTIDE SEQUENCE [LARGE SCALE GENOMIC DNA]</scope>
    <source>
        <strain evidence="8 9">300064</strain>
    </source>
</reference>
<name>A0A2S7FF63_CLOBU</name>
<gene>
    <name evidence="8" type="ORF">AWN73_07060</name>
</gene>
<dbReference type="InterPro" id="IPR001525">
    <property type="entry name" value="C5_MeTfrase"/>
</dbReference>
<keyword evidence="2 5" id="KW-0808">Transferase</keyword>
<evidence type="ECO:0000313" key="9">
    <source>
        <dbReference type="Proteomes" id="UP000238081"/>
    </source>
</evidence>
<evidence type="ECO:0000256" key="1">
    <source>
        <dbReference type="ARBA" id="ARBA00022603"/>
    </source>
</evidence>
<dbReference type="PROSITE" id="PS00094">
    <property type="entry name" value="C5_MTASE_1"/>
    <property type="match status" value="1"/>
</dbReference>
<evidence type="ECO:0000256" key="5">
    <source>
        <dbReference type="PROSITE-ProRule" id="PRU01016"/>
    </source>
</evidence>
<dbReference type="GO" id="GO:0009307">
    <property type="term" value="P:DNA restriction-modification system"/>
    <property type="evidence" value="ECO:0007669"/>
    <property type="project" value="UniProtKB-KW"/>
</dbReference>
<dbReference type="InterPro" id="IPR031303">
    <property type="entry name" value="C5_meth_CS"/>
</dbReference>
<dbReference type="InterPro" id="IPR050750">
    <property type="entry name" value="C5-MTase"/>
</dbReference>
<evidence type="ECO:0000256" key="2">
    <source>
        <dbReference type="ARBA" id="ARBA00022679"/>
    </source>
</evidence>
<dbReference type="CDD" id="cd00315">
    <property type="entry name" value="Cyt_C5_DNA_methylase"/>
    <property type="match status" value="1"/>
</dbReference>
<dbReference type="EMBL" id="LRDH01000002">
    <property type="protein sequence ID" value="PPV17772.1"/>
    <property type="molecule type" value="Genomic_DNA"/>
</dbReference>
<protein>
    <recommendedName>
        <fullName evidence="7">Cytosine-specific methyltransferase</fullName>
        <ecNumber evidence="7">2.1.1.37</ecNumber>
    </recommendedName>
</protein>
<keyword evidence="3 5" id="KW-0949">S-adenosyl-L-methionine</keyword>
<evidence type="ECO:0000256" key="3">
    <source>
        <dbReference type="ARBA" id="ARBA00022691"/>
    </source>
</evidence>
<comment type="similarity">
    <text evidence="5 6">Belongs to the class I-like SAM-binding methyltransferase superfamily. C5-methyltransferase family.</text>
</comment>
<accession>A0A2S7FF63</accession>
<keyword evidence="1 5" id="KW-0489">Methyltransferase</keyword>